<dbReference type="OMA" id="DHESKEP"/>
<organism evidence="1 2">
    <name type="scientific">Penicillium decumbens</name>
    <dbReference type="NCBI Taxonomy" id="69771"/>
    <lineage>
        <taxon>Eukaryota</taxon>
        <taxon>Fungi</taxon>
        <taxon>Dikarya</taxon>
        <taxon>Ascomycota</taxon>
        <taxon>Pezizomycotina</taxon>
        <taxon>Eurotiomycetes</taxon>
        <taxon>Eurotiomycetidae</taxon>
        <taxon>Eurotiales</taxon>
        <taxon>Aspergillaceae</taxon>
        <taxon>Penicillium</taxon>
    </lineage>
</organism>
<dbReference type="OrthoDB" id="5598852at2759"/>
<evidence type="ECO:0000313" key="2">
    <source>
        <dbReference type="Proteomes" id="UP000191522"/>
    </source>
</evidence>
<reference evidence="2" key="1">
    <citation type="journal article" date="2017" name="Nat. Microbiol.">
        <title>Global analysis of biosynthetic gene clusters reveals vast potential of secondary metabolite production in Penicillium species.</title>
        <authorList>
            <person name="Nielsen J.C."/>
            <person name="Grijseels S."/>
            <person name="Prigent S."/>
            <person name="Ji B."/>
            <person name="Dainat J."/>
            <person name="Nielsen K.F."/>
            <person name="Frisvad J.C."/>
            <person name="Workman M."/>
            <person name="Nielsen J."/>
        </authorList>
    </citation>
    <scope>NUCLEOTIDE SEQUENCE [LARGE SCALE GENOMIC DNA]</scope>
    <source>
        <strain evidence="2">IBT 11843</strain>
    </source>
</reference>
<protein>
    <submittedName>
        <fullName evidence="1">Uncharacterized protein</fullName>
    </submittedName>
</protein>
<keyword evidence="2" id="KW-1185">Reference proteome</keyword>
<dbReference type="STRING" id="69771.A0A1V6PEF0"/>
<gene>
    <name evidence="1" type="ORF">PENDEC_c008G04480</name>
</gene>
<accession>A0A1V6PEF0</accession>
<evidence type="ECO:0000313" key="1">
    <source>
        <dbReference type="EMBL" id="OQD75183.1"/>
    </source>
</evidence>
<name>A0A1V6PEF0_PENDC</name>
<dbReference type="AlphaFoldDB" id="A0A1V6PEF0"/>
<proteinExistence type="predicted"/>
<sequence>MNYEVEQEIVAFFEKTTTTRSACDNYASEHLGGNVTPVDVQGVCSYTVYAGPNAEFVVQYRLKSLALNMDIMNLAKAIYGTLTPQISFKGQIGEDHESKEPLYIYVMNRMAGISHLAFILAHNGDVPENSLEFSRWRQNLVADNAKA</sequence>
<dbReference type="Proteomes" id="UP000191522">
    <property type="component" value="Unassembled WGS sequence"/>
</dbReference>
<dbReference type="EMBL" id="MDYL01000008">
    <property type="protein sequence ID" value="OQD75183.1"/>
    <property type="molecule type" value="Genomic_DNA"/>
</dbReference>
<comment type="caution">
    <text evidence="1">The sequence shown here is derived from an EMBL/GenBank/DDBJ whole genome shotgun (WGS) entry which is preliminary data.</text>
</comment>